<feature type="region of interest" description="Disordered" evidence="1">
    <location>
        <begin position="899"/>
        <end position="933"/>
    </location>
</feature>
<dbReference type="EMBL" id="JAPZBU010000008">
    <property type="protein sequence ID" value="KAJ5391551.1"/>
    <property type="molecule type" value="Genomic_DNA"/>
</dbReference>
<dbReference type="InterPro" id="IPR021840">
    <property type="entry name" value="DUF3433"/>
</dbReference>
<reference evidence="3" key="2">
    <citation type="journal article" date="2023" name="IMA Fungus">
        <title>Comparative genomic study of the Penicillium genus elucidates a diverse pangenome and 15 lateral gene transfer events.</title>
        <authorList>
            <person name="Petersen C."/>
            <person name="Sorensen T."/>
            <person name="Nielsen M.R."/>
            <person name="Sondergaard T.E."/>
            <person name="Sorensen J.L."/>
            <person name="Fitzpatrick D.A."/>
            <person name="Frisvad J.C."/>
            <person name="Nielsen K.L."/>
        </authorList>
    </citation>
    <scope>NUCLEOTIDE SEQUENCE</scope>
    <source>
        <strain evidence="3">IBT 29677</strain>
    </source>
</reference>
<dbReference type="GeneID" id="81370658"/>
<sequence length="933" mass="102992">MIENNTAYPSTFWSHKYELVLDRSVQMFCKPRFSSVNMEATSNISESETAPSLKRIGIEKPDIANITAWDIADQVVQGSADGNAANRPIAAHSAFSGNVWVPSEVSDGSTGPSEVPIQFTIQLGAWIAGKTGYVGKLLQDGMLEEVVSAFYRSMAAQVIQGGLTKQKVTQTNGSIIVEDNRVLVMQSPLRVLEICLGISALIAAAMVLLRPNDGKFSQNPSNISTIANIMSNSQVLRRSLRGTGASALDVFVERINGNKYFLQNHRQGASIEADTDKSYFDSRSRCVNQSSDENCTHQPNLFWKPFPSLWSRIPIFCVITGVIIALETLLHVSQKNNGLGQASNDDKMHYLWTTVPSLVMMLIGLLIGSLDSNIRILAPYANLQKAQGINFETLATNFLDALRITNLAQSARTGDFAVLSGTLAALIASFLTIVTSGLFSTVEVPQIINLNFTQDTLFKPFSVSDLLADSPTFITADYILNENLSYPRWTHEELVFPEFSLPEYSDWSTDEDLYADVRIPAIRGSSDCTFATGKALNFSTKSLKGEFPIFSTYGSQGLSDGSGGPWQSLFRVNFYPPLQNCTVPGANGTFLSEYYPYEEQLGFPDDGYFGQTFPIFCFGTGEAAQSRLTMYVWGYFENLTVRHISSMTCSGKIESVDAVTRFQIPSFDIPSDHPPTPDESSVKPLPLFNGVFDIYKLDALSNYSPTDWGMVTKEDIRIDTFFNSLLNGRYKIPRELLRSSQHDAKVQEAIKRQDSIVRAQLLRKYTRLAANGTLDDKPISGNLTVPKNLRVLQDKASTRVLEAMLGLVLIFGILGSVLMNTDHVLPKNPMCIAAVGSLLADSNFLHLCRFTEQNPNHGLLRGCRVHLGWLGDESSSQSSSDLDDSKEGRYFTIYMKTEKSEKTEKAGEDSRIGETRSNSLQRDRASSGAGEWI</sequence>
<evidence type="ECO:0000256" key="1">
    <source>
        <dbReference type="SAM" id="MobiDB-lite"/>
    </source>
</evidence>
<keyword evidence="2" id="KW-0472">Membrane</keyword>
<evidence type="ECO:0000256" key="2">
    <source>
        <dbReference type="SAM" id="Phobius"/>
    </source>
</evidence>
<dbReference type="PANTHER" id="PTHR37544:SF1">
    <property type="entry name" value="PHOSPHORIBOSYLAMINOIMIDAZOLE-SUCCINOCARBOXAMIDE SYNTHASE"/>
    <property type="match status" value="1"/>
</dbReference>
<feature type="transmembrane region" description="Helical" evidence="2">
    <location>
        <begin position="191"/>
        <end position="209"/>
    </location>
</feature>
<feature type="transmembrane region" description="Helical" evidence="2">
    <location>
        <begin position="309"/>
        <end position="330"/>
    </location>
</feature>
<dbReference type="Proteomes" id="UP001147747">
    <property type="component" value="Unassembled WGS sequence"/>
</dbReference>
<dbReference type="Pfam" id="PF11915">
    <property type="entry name" value="DUF3433"/>
    <property type="match status" value="1"/>
</dbReference>
<evidence type="ECO:0000313" key="3">
    <source>
        <dbReference type="EMBL" id="KAJ5391551.1"/>
    </source>
</evidence>
<feature type="transmembrane region" description="Helical" evidence="2">
    <location>
        <begin position="416"/>
        <end position="439"/>
    </location>
</feature>
<keyword evidence="2" id="KW-0812">Transmembrane</keyword>
<keyword evidence="4" id="KW-1185">Reference proteome</keyword>
<feature type="compositionally biased region" description="Basic and acidic residues" evidence="1">
    <location>
        <begin position="899"/>
        <end position="914"/>
    </location>
</feature>
<feature type="transmembrane region" description="Helical" evidence="2">
    <location>
        <begin position="350"/>
        <end position="370"/>
    </location>
</feature>
<reference evidence="3" key="1">
    <citation type="submission" date="2022-12" db="EMBL/GenBank/DDBJ databases">
        <authorList>
            <person name="Petersen C."/>
        </authorList>
    </citation>
    <scope>NUCLEOTIDE SEQUENCE</scope>
    <source>
        <strain evidence="3">IBT 29677</strain>
    </source>
</reference>
<dbReference type="PANTHER" id="PTHR37544">
    <property type="entry name" value="SPRAY-RELATED"/>
    <property type="match status" value="1"/>
</dbReference>
<accession>A0A9X0B822</accession>
<gene>
    <name evidence="3" type="ORF">N7509_007041</name>
</gene>
<name>A0A9X0B822_9EURO</name>
<comment type="caution">
    <text evidence="3">The sequence shown here is derived from an EMBL/GenBank/DDBJ whole genome shotgun (WGS) entry which is preliminary data.</text>
</comment>
<dbReference type="RefSeq" id="XP_056487229.1">
    <property type="nucleotide sequence ID" value="XM_056631678.1"/>
</dbReference>
<dbReference type="AlphaFoldDB" id="A0A9X0B822"/>
<evidence type="ECO:0000313" key="4">
    <source>
        <dbReference type="Proteomes" id="UP001147747"/>
    </source>
</evidence>
<keyword evidence="2" id="KW-1133">Transmembrane helix</keyword>
<proteinExistence type="predicted"/>
<dbReference type="OrthoDB" id="5332281at2759"/>
<organism evidence="3 4">
    <name type="scientific">Penicillium cosmopolitanum</name>
    <dbReference type="NCBI Taxonomy" id="1131564"/>
    <lineage>
        <taxon>Eukaryota</taxon>
        <taxon>Fungi</taxon>
        <taxon>Dikarya</taxon>
        <taxon>Ascomycota</taxon>
        <taxon>Pezizomycotina</taxon>
        <taxon>Eurotiomycetes</taxon>
        <taxon>Eurotiomycetidae</taxon>
        <taxon>Eurotiales</taxon>
        <taxon>Aspergillaceae</taxon>
        <taxon>Penicillium</taxon>
    </lineage>
</organism>
<protein>
    <submittedName>
        <fullName evidence="3">Uncharacterized protein</fullName>
    </submittedName>
</protein>